<proteinExistence type="predicted"/>
<organism evidence="3 4">
    <name type="scientific">Martelella alba</name>
    <dbReference type="NCBI Taxonomy" id="2590451"/>
    <lineage>
        <taxon>Bacteria</taxon>
        <taxon>Pseudomonadati</taxon>
        <taxon>Pseudomonadota</taxon>
        <taxon>Alphaproteobacteria</taxon>
        <taxon>Hyphomicrobiales</taxon>
        <taxon>Aurantimonadaceae</taxon>
        <taxon>Martelella</taxon>
    </lineage>
</organism>
<dbReference type="Pfam" id="PF03724">
    <property type="entry name" value="META"/>
    <property type="match status" value="1"/>
</dbReference>
<gene>
    <name evidence="3" type="ORF">FJU08_20345</name>
</gene>
<sequence length="407" mass="43287">MNMLRFLMVLLAMAAVTPALADEMRSISGSAAYRERVILPKDAELVVEVTGFQDAELGLTTEPTEGKQVPVDFSVDIPENMQGSLRVAFTVEDQVRWISDPVHIAAGSGALDLGTVMLHGYVDTGYSDFLICGDETMRIGFNQNGAVLERNGVAEELAPTVVVSGVRYQSLDGKTIFTGNGNSGTLTLEGREPASCTLAPIARQIWSAKGNEPGWMARIDDQRLTLDLNYGSDRLDLDLPDPTLDGGAYHYAFPQLGLDFAVSDGICRDDMSGRIYPQTVALKTLTETLKGCGGNTLSLLTGEPWTVEELAGSALSTDSPPTLSVMDDGTVSGFAGCNQFSGPLAIDGEGLVRIGPFAVTQKMCGPDQMQQEKTFLDTLATVNGFDIGASGKLKLMAGDTIAVLAAR</sequence>
<evidence type="ECO:0000313" key="4">
    <source>
        <dbReference type="Proteomes" id="UP000318801"/>
    </source>
</evidence>
<reference evidence="3 4" key="1">
    <citation type="submission" date="2019-06" db="EMBL/GenBank/DDBJ databases">
        <authorList>
            <person name="Li M."/>
        </authorList>
    </citation>
    <scope>NUCLEOTIDE SEQUENCE [LARGE SCALE GENOMIC DNA]</scope>
    <source>
        <strain evidence="3 4">BGMRC2036</strain>
    </source>
</reference>
<dbReference type="Gene3D" id="2.40.128.270">
    <property type="match status" value="1"/>
</dbReference>
<dbReference type="PANTHER" id="PTHR35535:SF1">
    <property type="entry name" value="HEAT SHOCK PROTEIN HSLJ"/>
    <property type="match status" value="1"/>
</dbReference>
<dbReference type="Proteomes" id="UP000318801">
    <property type="component" value="Unassembled WGS sequence"/>
</dbReference>
<dbReference type="InterPro" id="IPR036328">
    <property type="entry name" value="MliC_sf"/>
</dbReference>
<accession>A0A506U0R4</accession>
<dbReference type="AlphaFoldDB" id="A0A506U0R4"/>
<evidence type="ECO:0000313" key="3">
    <source>
        <dbReference type="EMBL" id="TPW27360.1"/>
    </source>
</evidence>
<dbReference type="InterPro" id="IPR053147">
    <property type="entry name" value="Hsp_HslJ-like"/>
</dbReference>
<dbReference type="InterPro" id="IPR038670">
    <property type="entry name" value="HslJ-like_sf"/>
</dbReference>
<keyword evidence="1" id="KW-0732">Signal</keyword>
<dbReference type="InterPro" id="IPR005184">
    <property type="entry name" value="DUF306_Meta_HslJ"/>
</dbReference>
<feature type="domain" description="DUF306" evidence="2">
    <location>
        <begin position="300"/>
        <end position="399"/>
    </location>
</feature>
<dbReference type="SUPFAM" id="SSF141488">
    <property type="entry name" value="YdhA-like"/>
    <property type="match status" value="1"/>
</dbReference>
<dbReference type="InterPro" id="IPR039366">
    <property type="entry name" value="Pilotin"/>
</dbReference>
<comment type="caution">
    <text evidence="3">The sequence shown here is derived from an EMBL/GenBank/DDBJ whole genome shotgun (WGS) entry which is preliminary data.</text>
</comment>
<evidence type="ECO:0000259" key="2">
    <source>
        <dbReference type="Pfam" id="PF03724"/>
    </source>
</evidence>
<protein>
    <submittedName>
        <fullName evidence="3">META domain-containing protein</fullName>
    </submittedName>
</protein>
<evidence type="ECO:0000256" key="1">
    <source>
        <dbReference type="SAM" id="SignalP"/>
    </source>
</evidence>
<dbReference type="Pfam" id="PF09619">
    <property type="entry name" value="YscW"/>
    <property type="match status" value="1"/>
</dbReference>
<name>A0A506U0R4_9HYPH</name>
<dbReference type="PANTHER" id="PTHR35535">
    <property type="entry name" value="HEAT SHOCK PROTEIN HSLJ"/>
    <property type="match status" value="1"/>
</dbReference>
<dbReference type="OrthoDB" id="9809132at2"/>
<feature type="chain" id="PRO_5021186751" evidence="1">
    <location>
        <begin position="22"/>
        <end position="407"/>
    </location>
</feature>
<keyword evidence="4" id="KW-1185">Reference proteome</keyword>
<feature type="signal peptide" evidence="1">
    <location>
        <begin position="1"/>
        <end position="21"/>
    </location>
</feature>
<dbReference type="EMBL" id="VHLG01000018">
    <property type="protein sequence ID" value="TPW27360.1"/>
    <property type="molecule type" value="Genomic_DNA"/>
</dbReference>